<gene>
    <name evidence="3" type="ORF">GGR43_002826</name>
</gene>
<dbReference type="EMBL" id="JACIDT010000010">
    <property type="protein sequence ID" value="MBB3927103.1"/>
    <property type="molecule type" value="Genomic_DNA"/>
</dbReference>
<accession>A0A7W6FQP1</accession>
<keyword evidence="4" id="KW-1185">Reference proteome</keyword>
<feature type="chain" id="PRO_5031014347" description="DUF2059 domain-containing protein" evidence="2">
    <location>
        <begin position="20"/>
        <end position="265"/>
    </location>
</feature>
<evidence type="ECO:0000313" key="4">
    <source>
        <dbReference type="Proteomes" id="UP000571950"/>
    </source>
</evidence>
<evidence type="ECO:0000256" key="2">
    <source>
        <dbReference type="SAM" id="SignalP"/>
    </source>
</evidence>
<dbReference type="RefSeq" id="WP_188072618.1">
    <property type="nucleotide sequence ID" value="NZ_BSPS01000081.1"/>
</dbReference>
<organism evidence="3 4">
    <name type="scientific">Sphingobium jiangsuense</name>
    <dbReference type="NCBI Taxonomy" id="870476"/>
    <lineage>
        <taxon>Bacteria</taxon>
        <taxon>Pseudomonadati</taxon>
        <taxon>Pseudomonadota</taxon>
        <taxon>Alphaproteobacteria</taxon>
        <taxon>Sphingomonadales</taxon>
        <taxon>Sphingomonadaceae</taxon>
        <taxon>Sphingobium</taxon>
    </lineage>
</organism>
<dbReference type="PROSITE" id="PS51257">
    <property type="entry name" value="PROKAR_LIPOPROTEIN"/>
    <property type="match status" value="1"/>
</dbReference>
<reference evidence="3 4" key="1">
    <citation type="submission" date="2020-08" db="EMBL/GenBank/DDBJ databases">
        <title>Genomic Encyclopedia of Type Strains, Phase IV (KMG-IV): sequencing the most valuable type-strain genomes for metagenomic binning, comparative biology and taxonomic classification.</title>
        <authorList>
            <person name="Goeker M."/>
        </authorList>
    </citation>
    <scope>NUCLEOTIDE SEQUENCE [LARGE SCALE GENOMIC DNA]</scope>
    <source>
        <strain evidence="3 4">DSM 26189</strain>
    </source>
</reference>
<dbReference type="AlphaFoldDB" id="A0A7W6FQP1"/>
<feature type="signal peptide" evidence="2">
    <location>
        <begin position="1"/>
        <end position="19"/>
    </location>
</feature>
<feature type="compositionally biased region" description="Basic and acidic residues" evidence="1">
    <location>
        <begin position="222"/>
        <end position="233"/>
    </location>
</feature>
<dbReference type="Proteomes" id="UP000571950">
    <property type="component" value="Unassembled WGS sequence"/>
</dbReference>
<name>A0A7W6FQP1_9SPHN</name>
<proteinExistence type="predicted"/>
<feature type="region of interest" description="Disordered" evidence="1">
    <location>
        <begin position="205"/>
        <end position="265"/>
    </location>
</feature>
<keyword evidence="2" id="KW-0732">Signal</keyword>
<evidence type="ECO:0000256" key="1">
    <source>
        <dbReference type="SAM" id="MobiDB-lite"/>
    </source>
</evidence>
<evidence type="ECO:0008006" key="5">
    <source>
        <dbReference type="Google" id="ProtNLM"/>
    </source>
</evidence>
<comment type="caution">
    <text evidence="3">The sequence shown here is derived from an EMBL/GenBank/DDBJ whole genome shotgun (WGS) entry which is preliminary data.</text>
</comment>
<protein>
    <recommendedName>
        <fullName evidence="5">DUF2059 domain-containing protein</fullName>
    </recommendedName>
</protein>
<sequence length="265" mass="28438">MSRAVRLCALVGASLLACAAPAALAVEGKVAADASAAPIAPAQIDAARPVVEKLFPVGTYRRMMGESLSRVMDGMMDGFMKMPVADLARIGGVSAEKLAGMDAASMEEVSAIVDPHYRERTKRGMDAMMAGMTDLMDGFEPRVREALIRAYARKFTSGELAELGAFFATPAGGKYAAHSMSIFMDPEILGEMQALMPEMMKQMPELAQRAQQATASLPPPRRLSDLSKAERKRLATILGVSEDDLKDRPAPAWPGEENSEEGTEQ</sequence>
<evidence type="ECO:0000313" key="3">
    <source>
        <dbReference type="EMBL" id="MBB3927103.1"/>
    </source>
</evidence>